<evidence type="ECO:0000313" key="2">
    <source>
        <dbReference type="EMBL" id="KDO36574.1"/>
    </source>
</evidence>
<evidence type="ECO:0000259" key="1">
    <source>
        <dbReference type="SMART" id="SM00579"/>
    </source>
</evidence>
<gene>
    <name evidence="2" type="ORF">CISIN_1g045841mg</name>
</gene>
<keyword evidence="3" id="KW-1185">Reference proteome</keyword>
<dbReference type="Gene3D" id="3.80.10.10">
    <property type="entry name" value="Ribonuclease Inhibitor"/>
    <property type="match status" value="1"/>
</dbReference>
<organism evidence="2 3">
    <name type="scientific">Citrus sinensis</name>
    <name type="common">Sweet orange</name>
    <name type="synonym">Citrus aurantium var. sinensis</name>
    <dbReference type="NCBI Taxonomy" id="2711"/>
    <lineage>
        <taxon>Eukaryota</taxon>
        <taxon>Viridiplantae</taxon>
        <taxon>Streptophyta</taxon>
        <taxon>Embryophyta</taxon>
        <taxon>Tracheophyta</taxon>
        <taxon>Spermatophyta</taxon>
        <taxon>Magnoliopsida</taxon>
        <taxon>eudicotyledons</taxon>
        <taxon>Gunneridae</taxon>
        <taxon>Pentapetalae</taxon>
        <taxon>rosids</taxon>
        <taxon>malvids</taxon>
        <taxon>Sapindales</taxon>
        <taxon>Rutaceae</taxon>
        <taxon>Aurantioideae</taxon>
        <taxon>Citrus</taxon>
    </lineage>
</organism>
<dbReference type="AlphaFoldDB" id="A0A067D0S6"/>
<dbReference type="PANTHER" id="PTHR31900">
    <property type="entry name" value="F-BOX/RNI SUPERFAMILY PROTEIN-RELATED"/>
    <property type="match status" value="1"/>
</dbReference>
<dbReference type="EMBL" id="KK793885">
    <property type="protein sequence ID" value="KDO36574.1"/>
    <property type="molecule type" value="Genomic_DNA"/>
</dbReference>
<sequence>MDCKVMIKAPNLNCLYIQDGTLVPNMLHELHSLSEVSLKLSCTRDKRIHAHHVLEFLKGSTKARFLYLSKGAMFGLGDHDESLFRTFPNLTYLKVDIGEDGWQMLPIILSSLPKLEVMDICLEEPSGFEKPGWSKALKEFVWDKTVVWNELECVPHCLLLHTKKIVIKECYGLDYELELIKYLLKNCEVLESMIIHNMKWTSKEKKRELFREILMFERGSKTCQVKFA</sequence>
<dbReference type="Pfam" id="PF08387">
    <property type="entry name" value="FBD"/>
    <property type="match status" value="1"/>
</dbReference>
<dbReference type="InterPro" id="IPR006566">
    <property type="entry name" value="FBD"/>
</dbReference>
<name>A0A067D0S6_CITSI</name>
<dbReference type="InterPro" id="IPR050232">
    <property type="entry name" value="FBL13/AtMIF1-like"/>
</dbReference>
<accession>A0A067D0S6</accession>
<reference evidence="2 3" key="1">
    <citation type="submission" date="2014-04" db="EMBL/GenBank/DDBJ databases">
        <authorList>
            <consortium name="International Citrus Genome Consortium"/>
            <person name="Gmitter F."/>
            <person name="Chen C."/>
            <person name="Farmerie W."/>
            <person name="Harkins T."/>
            <person name="Desany B."/>
            <person name="Mohiuddin M."/>
            <person name="Kodira C."/>
            <person name="Borodovsky M."/>
            <person name="Lomsadze A."/>
            <person name="Burns P."/>
            <person name="Jenkins J."/>
            <person name="Prochnik S."/>
            <person name="Shu S."/>
            <person name="Chapman J."/>
            <person name="Pitluck S."/>
            <person name="Schmutz J."/>
            <person name="Rokhsar D."/>
        </authorList>
    </citation>
    <scope>NUCLEOTIDE SEQUENCE</scope>
</reference>
<dbReference type="SUPFAM" id="SSF52047">
    <property type="entry name" value="RNI-like"/>
    <property type="match status" value="1"/>
</dbReference>
<feature type="domain" description="FBD" evidence="1">
    <location>
        <begin position="156"/>
        <end position="228"/>
    </location>
</feature>
<dbReference type="SMART" id="SM00579">
    <property type="entry name" value="FBD"/>
    <property type="match status" value="1"/>
</dbReference>
<evidence type="ECO:0000313" key="3">
    <source>
        <dbReference type="Proteomes" id="UP000027120"/>
    </source>
</evidence>
<protein>
    <recommendedName>
        <fullName evidence="1">FBD domain-containing protein</fullName>
    </recommendedName>
</protein>
<dbReference type="InterPro" id="IPR032675">
    <property type="entry name" value="LRR_dom_sf"/>
</dbReference>
<proteinExistence type="predicted"/>
<dbReference type="PANTHER" id="PTHR31900:SF27">
    <property type="entry name" value="FBD DOMAIN-CONTAINING PROTEIN"/>
    <property type="match status" value="1"/>
</dbReference>
<dbReference type="Proteomes" id="UP000027120">
    <property type="component" value="Unassembled WGS sequence"/>
</dbReference>